<keyword evidence="3 5" id="KW-0547">Nucleotide-binding</keyword>
<dbReference type="PANTHER" id="PTHR31756">
    <property type="entry name" value="PYRUVATE, PHOSPHATE DIKINASE REGULATORY PROTEIN 1, CHLOROPLASTIC"/>
    <property type="match status" value="1"/>
</dbReference>
<dbReference type="Pfam" id="PF03618">
    <property type="entry name" value="Kinase-PPPase"/>
    <property type="match status" value="1"/>
</dbReference>
<evidence type="ECO:0000256" key="2">
    <source>
        <dbReference type="ARBA" id="ARBA00022679"/>
    </source>
</evidence>
<name>A0A1H9RSK1_9LACT</name>
<dbReference type="GO" id="GO:0043531">
    <property type="term" value="F:ADP binding"/>
    <property type="evidence" value="ECO:0007669"/>
    <property type="project" value="UniProtKB-UniRule"/>
</dbReference>
<evidence type="ECO:0000313" key="7">
    <source>
        <dbReference type="Proteomes" id="UP000198948"/>
    </source>
</evidence>
<comment type="similarity">
    <text evidence="5">Belongs to the pyruvate, phosphate/water dikinase regulatory protein family. PDRP subfamily.</text>
</comment>
<dbReference type="AlphaFoldDB" id="A0A1H9RSK1"/>
<dbReference type="EMBL" id="FOHA01000005">
    <property type="protein sequence ID" value="SER75528.1"/>
    <property type="molecule type" value="Genomic_DNA"/>
</dbReference>
<dbReference type="RefSeq" id="WP_092651098.1">
    <property type="nucleotide sequence ID" value="NZ_FOHA01000005.1"/>
</dbReference>
<keyword evidence="4 5" id="KW-0418">Kinase</keyword>
<keyword evidence="2 5" id="KW-0808">Transferase</keyword>
<evidence type="ECO:0000256" key="1">
    <source>
        <dbReference type="ARBA" id="ARBA00022527"/>
    </source>
</evidence>
<dbReference type="OrthoDB" id="9782201at2"/>
<dbReference type="InterPro" id="IPR026565">
    <property type="entry name" value="PPDK_reg"/>
</dbReference>
<evidence type="ECO:0000313" key="6">
    <source>
        <dbReference type="EMBL" id="SER75528.1"/>
    </source>
</evidence>
<dbReference type="HAMAP" id="MF_00921">
    <property type="entry name" value="PDRP"/>
    <property type="match status" value="1"/>
</dbReference>
<dbReference type="NCBIfam" id="NF003742">
    <property type="entry name" value="PRK05339.1"/>
    <property type="match status" value="1"/>
</dbReference>
<comment type="function">
    <text evidence="5">Bifunctional serine/threonine kinase and phosphorylase involved in the regulation of the pyruvate, phosphate dikinase (PPDK) by catalyzing its phosphorylation/dephosphorylation.</text>
</comment>
<evidence type="ECO:0000256" key="4">
    <source>
        <dbReference type="ARBA" id="ARBA00022777"/>
    </source>
</evidence>
<dbReference type="GO" id="GO:0004674">
    <property type="term" value="F:protein serine/threonine kinase activity"/>
    <property type="evidence" value="ECO:0007669"/>
    <property type="project" value="UniProtKB-UniRule"/>
</dbReference>
<evidence type="ECO:0000256" key="3">
    <source>
        <dbReference type="ARBA" id="ARBA00022741"/>
    </source>
</evidence>
<keyword evidence="7" id="KW-1185">Reference proteome</keyword>
<comment type="catalytic activity">
    <reaction evidence="5">
        <text>N(tele)-phospho-L-histidyl/O-phospho-L-threonyl-[pyruvate, phosphate dikinase] + phosphate + H(+) = N(tele)-phospho-L-histidyl/L-threonyl-[pyruvate, phosphate dikinase] + diphosphate</text>
        <dbReference type="Rhea" id="RHEA:43696"/>
        <dbReference type="Rhea" id="RHEA-COMP:10650"/>
        <dbReference type="Rhea" id="RHEA-COMP:10651"/>
        <dbReference type="ChEBI" id="CHEBI:15378"/>
        <dbReference type="ChEBI" id="CHEBI:30013"/>
        <dbReference type="ChEBI" id="CHEBI:33019"/>
        <dbReference type="ChEBI" id="CHEBI:43474"/>
        <dbReference type="ChEBI" id="CHEBI:61977"/>
        <dbReference type="ChEBI" id="CHEBI:83586"/>
        <dbReference type="EC" id="2.7.4.27"/>
    </reaction>
</comment>
<dbReference type="PANTHER" id="PTHR31756:SF3">
    <property type="entry name" value="PYRUVATE, PHOSPHATE DIKINASE REGULATORY PROTEIN 1, CHLOROPLASTIC"/>
    <property type="match status" value="1"/>
</dbReference>
<sequence>MSKKQAIYVISDSVGETAQKVVAAVSAQFPELNPMDIRRYPFIEDTEMLGDILQEALKEKGIVVHTLVSRDLVNFVESFCRRTSLSYVDVMSPLTTILQGITGIAPQEQPGTLHQLDQDYFDRVAAIEFAVKYDDGKDPRGMLRADYVILGVSRTSKTPLSMYLANKNLKVANLPLIPEVPLPKELMEVDKEKMIGLTTSLESLRSIRKSRLKALGLKEDSSYSSDERILEEMAYAEALYQRLGIRIIHVEKRAIEETAALILEN</sequence>
<accession>A0A1H9RSK1</accession>
<dbReference type="EC" id="2.7.11.32" evidence="5"/>
<dbReference type="InterPro" id="IPR005177">
    <property type="entry name" value="Kinase-pyrophosphorylase"/>
</dbReference>
<gene>
    <name evidence="6" type="ORF">SAMN04488559_10535</name>
</gene>
<feature type="binding site" evidence="5">
    <location>
        <begin position="151"/>
        <end position="158"/>
    </location>
    <ligand>
        <name>ADP</name>
        <dbReference type="ChEBI" id="CHEBI:456216"/>
    </ligand>
</feature>
<protein>
    <recommendedName>
        <fullName evidence="5">Putative pyruvate, phosphate dikinase regulatory protein</fullName>
        <shortName evidence="5">PPDK regulatory protein</shortName>
        <ecNumber evidence="5">2.7.11.32</ecNumber>
        <ecNumber evidence="5">2.7.4.27</ecNumber>
    </recommendedName>
</protein>
<dbReference type="Proteomes" id="UP000198948">
    <property type="component" value="Unassembled WGS sequence"/>
</dbReference>
<dbReference type="STRING" id="142588.SAMN04488559_10535"/>
<dbReference type="GO" id="GO:0016776">
    <property type="term" value="F:phosphotransferase activity, phosphate group as acceptor"/>
    <property type="evidence" value="ECO:0007669"/>
    <property type="project" value="UniProtKB-UniRule"/>
</dbReference>
<evidence type="ECO:0000256" key="5">
    <source>
        <dbReference type="HAMAP-Rule" id="MF_00921"/>
    </source>
</evidence>
<proteinExistence type="inferred from homology"/>
<reference evidence="6 7" key="1">
    <citation type="submission" date="2016-10" db="EMBL/GenBank/DDBJ databases">
        <authorList>
            <person name="de Groot N.N."/>
        </authorList>
    </citation>
    <scope>NUCLEOTIDE SEQUENCE [LARGE SCALE GENOMIC DNA]</scope>
    <source>
        <strain evidence="6 7">DSM 13760</strain>
    </source>
</reference>
<dbReference type="EC" id="2.7.4.27" evidence="5"/>
<keyword evidence="1 5" id="KW-0723">Serine/threonine-protein kinase</keyword>
<organism evidence="6 7">
    <name type="scientific">Isobaculum melis</name>
    <dbReference type="NCBI Taxonomy" id="142588"/>
    <lineage>
        <taxon>Bacteria</taxon>
        <taxon>Bacillati</taxon>
        <taxon>Bacillota</taxon>
        <taxon>Bacilli</taxon>
        <taxon>Lactobacillales</taxon>
        <taxon>Carnobacteriaceae</taxon>
        <taxon>Isobaculum</taxon>
    </lineage>
</organism>
<dbReference type="GO" id="GO:0005524">
    <property type="term" value="F:ATP binding"/>
    <property type="evidence" value="ECO:0007669"/>
    <property type="project" value="InterPro"/>
</dbReference>
<comment type="catalytic activity">
    <reaction evidence="5">
        <text>N(tele)-phospho-L-histidyl/L-threonyl-[pyruvate, phosphate dikinase] + ADP = N(tele)-phospho-L-histidyl/O-phospho-L-threonyl-[pyruvate, phosphate dikinase] + AMP + H(+)</text>
        <dbReference type="Rhea" id="RHEA:43692"/>
        <dbReference type="Rhea" id="RHEA-COMP:10650"/>
        <dbReference type="Rhea" id="RHEA-COMP:10651"/>
        <dbReference type="ChEBI" id="CHEBI:15378"/>
        <dbReference type="ChEBI" id="CHEBI:30013"/>
        <dbReference type="ChEBI" id="CHEBI:61977"/>
        <dbReference type="ChEBI" id="CHEBI:83586"/>
        <dbReference type="ChEBI" id="CHEBI:456215"/>
        <dbReference type="ChEBI" id="CHEBI:456216"/>
        <dbReference type="EC" id="2.7.11.32"/>
    </reaction>
</comment>